<dbReference type="AlphaFoldDB" id="A0A509EGD9"/>
<sequence>MSSADRPLRRKRVIYGLGALGLGCLVATFILLGGLTFKAAILLAGFDAGALGFIVASSRPAWLGFGLREYGHLYEVSICVWCATLIGPAMNVGESFGIPFLVLVLSIALAMNLASMLIYAALFTPAERTTLRARKAVAPS</sequence>
<evidence type="ECO:0000313" key="3">
    <source>
        <dbReference type="Proteomes" id="UP000410984"/>
    </source>
</evidence>
<dbReference type="EMBL" id="CABFPH010000043">
    <property type="protein sequence ID" value="VUD72525.1"/>
    <property type="molecule type" value="Genomic_DNA"/>
</dbReference>
<accession>A0A509EGD9</accession>
<evidence type="ECO:0000313" key="2">
    <source>
        <dbReference type="EMBL" id="VUD72525.1"/>
    </source>
</evidence>
<proteinExistence type="predicted"/>
<feature type="transmembrane region" description="Helical" evidence="1">
    <location>
        <begin position="70"/>
        <end position="90"/>
    </location>
</feature>
<evidence type="ECO:0000256" key="1">
    <source>
        <dbReference type="SAM" id="Phobius"/>
    </source>
</evidence>
<feature type="transmembrane region" description="Helical" evidence="1">
    <location>
        <begin position="96"/>
        <end position="122"/>
    </location>
</feature>
<dbReference type="PROSITE" id="PS51257">
    <property type="entry name" value="PROKAR_LIPOPROTEIN"/>
    <property type="match status" value="1"/>
</dbReference>
<keyword evidence="3" id="KW-1185">Reference proteome</keyword>
<keyword evidence="1" id="KW-1133">Transmembrane helix</keyword>
<keyword evidence="1" id="KW-0812">Transmembrane</keyword>
<organism evidence="2 3">
    <name type="scientific">Methylobacterium symbioticum</name>
    <dbReference type="NCBI Taxonomy" id="2584084"/>
    <lineage>
        <taxon>Bacteria</taxon>
        <taxon>Pseudomonadati</taxon>
        <taxon>Pseudomonadota</taxon>
        <taxon>Alphaproteobacteria</taxon>
        <taxon>Hyphomicrobiales</taxon>
        <taxon>Methylobacteriaceae</taxon>
        <taxon>Methylobacterium</taxon>
    </lineage>
</organism>
<keyword evidence="1" id="KW-0472">Membrane</keyword>
<gene>
    <name evidence="2" type="ORF">MET9862_03125</name>
</gene>
<dbReference type="Proteomes" id="UP000410984">
    <property type="component" value="Unassembled WGS sequence"/>
</dbReference>
<dbReference type="RefSeq" id="WP_142583819.1">
    <property type="nucleotide sequence ID" value="NZ_CABFPH010000043.1"/>
</dbReference>
<feature type="transmembrane region" description="Helical" evidence="1">
    <location>
        <begin position="39"/>
        <end position="58"/>
    </location>
</feature>
<name>A0A509EGD9_9HYPH</name>
<protein>
    <submittedName>
        <fullName evidence="2">Uncharacterized protein</fullName>
    </submittedName>
</protein>
<reference evidence="2 3" key="1">
    <citation type="submission" date="2019-06" db="EMBL/GenBank/DDBJ databases">
        <authorList>
            <person name="Rodrigo-Torres L."/>
            <person name="Arahal R. D."/>
            <person name="Lucena T."/>
        </authorList>
    </citation>
    <scope>NUCLEOTIDE SEQUENCE [LARGE SCALE GENOMIC DNA]</scope>
    <source>
        <strain evidence="2 3">SB0023/3</strain>
    </source>
</reference>
<feature type="transmembrane region" description="Helical" evidence="1">
    <location>
        <begin position="12"/>
        <end position="33"/>
    </location>
</feature>